<evidence type="ECO:0000313" key="2">
    <source>
        <dbReference type="EMBL" id="AGF72641.1"/>
    </source>
</evidence>
<dbReference type="eggNOG" id="COG0349">
    <property type="taxonomic scope" value="Bacteria"/>
</dbReference>
<dbReference type="InterPro" id="IPR041605">
    <property type="entry name" value="Exo_C"/>
</dbReference>
<dbReference type="PANTHER" id="PTHR47649">
    <property type="entry name" value="RIBONUCLEASE D"/>
    <property type="match status" value="1"/>
</dbReference>
<proteinExistence type="predicted"/>
<dbReference type="STRING" id="1121362.A605_08195"/>
<dbReference type="GO" id="GO:0006139">
    <property type="term" value="P:nucleobase-containing compound metabolic process"/>
    <property type="evidence" value="ECO:0007669"/>
    <property type="project" value="InterPro"/>
</dbReference>
<dbReference type="InterPro" id="IPR044876">
    <property type="entry name" value="HRDC_dom_sf"/>
</dbReference>
<dbReference type="GO" id="GO:0003676">
    <property type="term" value="F:nucleic acid binding"/>
    <property type="evidence" value="ECO:0007669"/>
    <property type="project" value="InterPro"/>
</dbReference>
<dbReference type="SUPFAM" id="SSF53098">
    <property type="entry name" value="Ribonuclease H-like"/>
    <property type="match status" value="1"/>
</dbReference>
<dbReference type="OrthoDB" id="144122at2"/>
<dbReference type="EMBL" id="CP003697">
    <property type="protein sequence ID" value="AGF72641.1"/>
    <property type="molecule type" value="Genomic_DNA"/>
</dbReference>
<dbReference type="InterPro" id="IPR012337">
    <property type="entry name" value="RNaseH-like_sf"/>
</dbReference>
<dbReference type="PROSITE" id="PS50967">
    <property type="entry name" value="HRDC"/>
    <property type="match status" value="1"/>
</dbReference>
<accession>M1P7L1</accession>
<feature type="domain" description="HRDC" evidence="1">
    <location>
        <begin position="222"/>
        <end position="301"/>
    </location>
</feature>
<dbReference type="InterPro" id="IPR002121">
    <property type="entry name" value="HRDC_dom"/>
</dbReference>
<dbReference type="GO" id="GO:0000166">
    <property type="term" value="F:nucleotide binding"/>
    <property type="evidence" value="ECO:0007669"/>
    <property type="project" value="InterPro"/>
</dbReference>
<gene>
    <name evidence="2" type="ORF">A605_08195</name>
</gene>
<dbReference type="KEGG" id="chn:A605_08195"/>
<dbReference type="InterPro" id="IPR010997">
    <property type="entry name" value="HRDC-like_sf"/>
</dbReference>
<dbReference type="SMART" id="SM00474">
    <property type="entry name" value="35EXOc"/>
    <property type="match status" value="1"/>
</dbReference>
<evidence type="ECO:0000313" key="3">
    <source>
        <dbReference type="Proteomes" id="UP000011723"/>
    </source>
</evidence>
<dbReference type="AlphaFoldDB" id="M1P7L1"/>
<reference evidence="2 3" key="1">
    <citation type="journal article" date="2012" name="Stand. Genomic Sci.">
        <title>Genome sequence of the halotolerant bacterium Corynebacterium halotolerans type strain YIM 70093(T) (= DSM 44683(T)).</title>
        <authorList>
            <person name="Ruckert C."/>
            <person name="Albersmeier A."/>
            <person name="Al-Dilaimi A."/>
            <person name="Niehaus K."/>
            <person name="Szczepanowski R."/>
            <person name="Kalinowski J."/>
        </authorList>
    </citation>
    <scope>NUCLEOTIDE SEQUENCE [LARGE SCALE GENOMIC DNA]</scope>
    <source>
        <strain evidence="2">YIM 70093</strain>
    </source>
</reference>
<keyword evidence="3" id="KW-1185">Reference proteome</keyword>
<dbReference type="HOGENOM" id="CLU_042387_3_0_11"/>
<dbReference type="Pfam" id="PF18305">
    <property type="entry name" value="DNA_pol_A_exoN"/>
    <property type="match status" value="1"/>
</dbReference>
<dbReference type="SUPFAM" id="SSF47819">
    <property type="entry name" value="HRDC-like"/>
    <property type="match status" value="1"/>
</dbReference>
<dbReference type="PANTHER" id="PTHR47649:SF1">
    <property type="entry name" value="RIBONUCLEASE D"/>
    <property type="match status" value="1"/>
</dbReference>
<sequence length="402" mass="45010">MATLLSTPRDGVPPLLHIPEQFREAAAALASGQGPVAVDTERASGFRYDDRAFLVQLRRRGVGTLLIDPEGYREEFTAAFAPVLGGHDWVIHAAASDLPSLAWLGLHPGRIFDTELAGRLAGFDHVNLAAMIGTVFDLRLEKGHGAEDWSKRPLPADWLIYAALDVELLLELAEAMAELLDAQGKLEWAEEEFEYIRAIHADITGPPEPSWRSTKGVATLHRPEQLVVARELWMIREAIAVDEDRAVSRILPNKVLVEIARRPPGSARELGRVRGFPARRKSAATFWYEAVERALESDPATWPTRPRMERVLPSRQTWANSYPASYDLLQRVRESIEELAAEIEVPTENILRPATLRTAVWAATDGGQIRTSDELTDLLRDHGARDWQIELTYPLFTDVLFR</sequence>
<protein>
    <submittedName>
        <fullName evidence="2">Ribonuclease D protein</fullName>
    </submittedName>
</protein>
<dbReference type="Gene3D" id="1.10.150.80">
    <property type="entry name" value="HRDC domain"/>
    <property type="match status" value="2"/>
</dbReference>
<evidence type="ECO:0000259" key="1">
    <source>
        <dbReference type="PROSITE" id="PS50967"/>
    </source>
</evidence>
<dbReference type="GO" id="GO:0008408">
    <property type="term" value="F:3'-5' exonuclease activity"/>
    <property type="evidence" value="ECO:0007669"/>
    <property type="project" value="InterPro"/>
</dbReference>
<dbReference type="CDD" id="cd06142">
    <property type="entry name" value="RNaseD_exo"/>
    <property type="match status" value="1"/>
</dbReference>
<dbReference type="Gene3D" id="3.30.420.10">
    <property type="entry name" value="Ribonuclease H-like superfamily/Ribonuclease H"/>
    <property type="match status" value="1"/>
</dbReference>
<dbReference type="Pfam" id="PF01612">
    <property type="entry name" value="DNA_pol_A_exo1"/>
    <property type="match status" value="1"/>
</dbReference>
<dbReference type="InterPro" id="IPR051086">
    <property type="entry name" value="RNase_D-like"/>
</dbReference>
<dbReference type="RefSeq" id="WP_015401060.1">
    <property type="nucleotide sequence ID" value="NC_020302.1"/>
</dbReference>
<organism evidence="2 3">
    <name type="scientific">Corynebacterium halotolerans YIM 70093 = DSM 44683</name>
    <dbReference type="NCBI Taxonomy" id="1121362"/>
    <lineage>
        <taxon>Bacteria</taxon>
        <taxon>Bacillati</taxon>
        <taxon>Actinomycetota</taxon>
        <taxon>Actinomycetes</taxon>
        <taxon>Mycobacteriales</taxon>
        <taxon>Corynebacteriaceae</taxon>
        <taxon>Corynebacterium</taxon>
    </lineage>
</organism>
<dbReference type="Proteomes" id="UP000011723">
    <property type="component" value="Chromosome"/>
</dbReference>
<dbReference type="InterPro" id="IPR002562">
    <property type="entry name" value="3'-5'_exonuclease_dom"/>
</dbReference>
<dbReference type="Pfam" id="PF00570">
    <property type="entry name" value="HRDC"/>
    <property type="match status" value="1"/>
</dbReference>
<name>M1P7L1_9CORY</name>
<dbReference type="PATRIC" id="fig|1121362.3.peg.1655"/>
<dbReference type="SMART" id="SM00341">
    <property type="entry name" value="HRDC"/>
    <property type="match status" value="1"/>
</dbReference>
<dbReference type="InterPro" id="IPR036397">
    <property type="entry name" value="RNaseH_sf"/>
</dbReference>